<feature type="non-terminal residue" evidence="1">
    <location>
        <position position="1"/>
    </location>
</feature>
<dbReference type="AlphaFoldDB" id="A0A812JNB5"/>
<dbReference type="EMBL" id="CAJNIZ010002346">
    <property type="protein sequence ID" value="CAE7209608.1"/>
    <property type="molecule type" value="Genomic_DNA"/>
</dbReference>
<proteinExistence type="predicted"/>
<name>A0A812JNB5_SYMPI</name>
<evidence type="ECO:0000313" key="2">
    <source>
        <dbReference type="Proteomes" id="UP000649617"/>
    </source>
</evidence>
<protein>
    <submittedName>
        <fullName evidence="1">AbcG4 protein</fullName>
    </submittedName>
</protein>
<sequence length="57" mass="6485">VMFLLQKESPESLDSMQTQFAKLLKGPDDDEDLTREKSRIIAQGKTAGFCLQLWLLT</sequence>
<feature type="non-terminal residue" evidence="1">
    <location>
        <position position="57"/>
    </location>
</feature>
<organism evidence="1 2">
    <name type="scientific">Symbiodinium pilosum</name>
    <name type="common">Dinoflagellate</name>
    <dbReference type="NCBI Taxonomy" id="2952"/>
    <lineage>
        <taxon>Eukaryota</taxon>
        <taxon>Sar</taxon>
        <taxon>Alveolata</taxon>
        <taxon>Dinophyceae</taxon>
        <taxon>Suessiales</taxon>
        <taxon>Symbiodiniaceae</taxon>
        <taxon>Symbiodinium</taxon>
    </lineage>
</organism>
<accession>A0A812JNB5</accession>
<keyword evidence="2" id="KW-1185">Reference proteome</keyword>
<reference evidence="1" key="1">
    <citation type="submission" date="2021-02" db="EMBL/GenBank/DDBJ databases">
        <authorList>
            <person name="Dougan E. K."/>
            <person name="Rhodes N."/>
            <person name="Thang M."/>
            <person name="Chan C."/>
        </authorList>
    </citation>
    <scope>NUCLEOTIDE SEQUENCE</scope>
</reference>
<gene>
    <name evidence="1" type="primary">abcG4</name>
    <name evidence="1" type="ORF">SPIL2461_LOCUS2218</name>
</gene>
<evidence type="ECO:0000313" key="1">
    <source>
        <dbReference type="EMBL" id="CAE7209608.1"/>
    </source>
</evidence>
<comment type="caution">
    <text evidence="1">The sequence shown here is derived from an EMBL/GenBank/DDBJ whole genome shotgun (WGS) entry which is preliminary data.</text>
</comment>
<dbReference type="Proteomes" id="UP000649617">
    <property type="component" value="Unassembled WGS sequence"/>
</dbReference>